<evidence type="ECO:0000313" key="9">
    <source>
        <dbReference type="Proteomes" id="UP001164693"/>
    </source>
</evidence>
<dbReference type="InterPro" id="IPR008918">
    <property type="entry name" value="HhH2"/>
</dbReference>
<dbReference type="SUPFAM" id="SSF88723">
    <property type="entry name" value="PIN domain-like"/>
    <property type="match status" value="1"/>
</dbReference>
<evidence type="ECO:0000259" key="7">
    <source>
        <dbReference type="SMART" id="SM00475"/>
    </source>
</evidence>
<reference evidence="8" key="1">
    <citation type="submission" date="2022-05" db="EMBL/GenBank/DDBJ databases">
        <title>Jatrophihabitans sp. SB3-54 whole genome sequence.</title>
        <authorList>
            <person name="Suh M.K."/>
            <person name="Eom M.K."/>
            <person name="Kim J.S."/>
            <person name="Kim H.S."/>
            <person name="Do H.E."/>
            <person name="Shin Y.K."/>
            <person name="Lee J.-S."/>
        </authorList>
    </citation>
    <scope>NUCLEOTIDE SEQUENCE</scope>
    <source>
        <strain evidence="8">SB3-54</strain>
    </source>
</reference>
<gene>
    <name evidence="8" type="ORF">M6B22_17735</name>
</gene>
<keyword evidence="9" id="KW-1185">Reference proteome</keyword>
<dbReference type="PANTHER" id="PTHR42646">
    <property type="entry name" value="FLAP ENDONUCLEASE XNI"/>
    <property type="match status" value="1"/>
</dbReference>
<evidence type="ECO:0000256" key="2">
    <source>
        <dbReference type="ARBA" id="ARBA00022801"/>
    </source>
</evidence>
<dbReference type="InterPro" id="IPR002421">
    <property type="entry name" value="5-3_exonuclease"/>
</dbReference>
<dbReference type="Gene3D" id="1.10.150.20">
    <property type="entry name" value="5' to 3' exonuclease, C-terminal subdomain"/>
    <property type="match status" value="1"/>
</dbReference>
<evidence type="ECO:0000256" key="4">
    <source>
        <dbReference type="ARBA" id="ARBA00023125"/>
    </source>
</evidence>
<organism evidence="8 9">
    <name type="scientific">Jatrophihabitans cynanchi</name>
    <dbReference type="NCBI Taxonomy" id="2944128"/>
    <lineage>
        <taxon>Bacteria</taxon>
        <taxon>Bacillati</taxon>
        <taxon>Actinomycetota</taxon>
        <taxon>Actinomycetes</taxon>
        <taxon>Jatrophihabitantales</taxon>
        <taxon>Jatrophihabitantaceae</taxon>
        <taxon>Jatrophihabitans</taxon>
    </lineage>
</organism>
<dbReference type="SMART" id="SM00475">
    <property type="entry name" value="53EXOc"/>
    <property type="match status" value="1"/>
</dbReference>
<dbReference type="SUPFAM" id="SSF47807">
    <property type="entry name" value="5' to 3' exonuclease, C-terminal subdomain"/>
    <property type="match status" value="1"/>
</dbReference>
<dbReference type="CDD" id="cd09898">
    <property type="entry name" value="H3TH_53EXO"/>
    <property type="match status" value="1"/>
</dbReference>
<comment type="function">
    <text evidence="5">5'-3' exonuclease acting preferentially on double-stranded DNA.</text>
</comment>
<dbReference type="Proteomes" id="UP001164693">
    <property type="component" value="Chromosome"/>
</dbReference>
<dbReference type="InterPro" id="IPR020045">
    <property type="entry name" value="DNA_polI_H3TH"/>
</dbReference>
<dbReference type="SMART" id="SM00279">
    <property type="entry name" value="HhH2"/>
    <property type="match status" value="1"/>
</dbReference>
<feature type="domain" description="5'-3' exonuclease" evidence="7">
    <location>
        <begin position="1"/>
        <end position="265"/>
    </location>
</feature>
<dbReference type="RefSeq" id="WP_269442894.1">
    <property type="nucleotide sequence ID" value="NZ_CP097463.1"/>
</dbReference>
<dbReference type="InterPro" id="IPR020046">
    <property type="entry name" value="5-3_exonucl_a-hlix_arch_N"/>
</dbReference>
<keyword evidence="3" id="KW-0269">Exonuclease</keyword>
<keyword evidence="4" id="KW-0238">DNA-binding</keyword>
<keyword evidence="2" id="KW-0378">Hydrolase</keyword>
<dbReference type="InterPro" id="IPR038969">
    <property type="entry name" value="FEN"/>
</dbReference>
<evidence type="ECO:0000256" key="1">
    <source>
        <dbReference type="ARBA" id="ARBA00022722"/>
    </source>
</evidence>
<dbReference type="CDD" id="cd09859">
    <property type="entry name" value="PIN_53EXO"/>
    <property type="match status" value="1"/>
</dbReference>
<dbReference type="EMBL" id="CP097463">
    <property type="protein sequence ID" value="WAX56362.1"/>
    <property type="molecule type" value="Genomic_DNA"/>
</dbReference>
<evidence type="ECO:0000313" key="8">
    <source>
        <dbReference type="EMBL" id="WAX56362.1"/>
    </source>
</evidence>
<accession>A0ABY7JYF9</accession>
<dbReference type="Pfam" id="PF01367">
    <property type="entry name" value="5_3_exonuc"/>
    <property type="match status" value="1"/>
</dbReference>
<protein>
    <recommendedName>
        <fullName evidence="6">5'-3' exonuclease</fullName>
    </recommendedName>
</protein>
<evidence type="ECO:0000256" key="6">
    <source>
        <dbReference type="ARBA" id="ARBA00050026"/>
    </source>
</evidence>
<sequence length="333" mass="35267">MEEPVVLVIDGNSLVHRSYHAMASSEQPRWAVRGLLTQLVAAVDRVRPTAVVVGFDDPCRSLRRERWPGYKANRAEKLASLVEQLACAVEVMRDLGLAVVVPDGLEADDVSASVAAFARGLGGRTVIATSDRDAFALIDERTSVLRIINGGVEASPTMTPERLVMLLGVTPAQYRDYAALRGDPSDNLPGVRGVGPRTAARLLAEFGSAASAFDDLDAVGDRLGAGVAGRLAHPEARAAWELNCQVMAMHHDVPLGLDVTAGAGVLPLPVAVVDAVFQAQNLVWSAAKAAQILAGADLPPRPVAEQWVASAPPRPAVRRLPVRVPVSDQLALF</sequence>
<dbReference type="InterPro" id="IPR029060">
    <property type="entry name" value="PIN-like_dom_sf"/>
</dbReference>
<evidence type="ECO:0000256" key="5">
    <source>
        <dbReference type="ARBA" id="ARBA00049957"/>
    </source>
</evidence>
<evidence type="ECO:0000256" key="3">
    <source>
        <dbReference type="ARBA" id="ARBA00022839"/>
    </source>
</evidence>
<dbReference type="InterPro" id="IPR036279">
    <property type="entry name" value="5-3_exonuclease_C_sf"/>
</dbReference>
<dbReference type="Pfam" id="PF02739">
    <property type="entry name" value="5_3_exonuc_N"/>
    <property type="match status" value="1"/>
</dbReference>
<proteinExistence type="predicted"/>
<name>A0ABY7JYF9_9ACTN</name>
<dbReference type="PANTHER" id="PTHR42646:SF2">
    <property type="entry name" value="5'-3' EXONUCLEASE FAMILY PROTEIN"/>
    <property type="match status" value="1"/>
</dbReference>
<dbReference type="Gene3D" id="3.40.50.1010">
    <property type="entry name" value="5'-nuclease"/>
    <property type="match status" value="1"/>
</dbReference>
<keyword evidence="1" id="KW-0540">Nuclease</keyword>